<dbReference type="Proteomes" id="UP000479710">
    <property type="component" value="Unassembled WGS sequence"/>
</dbReference>
<evidence type="ECO:0000313" key="2">
    <source>
        <dbReference type="Proteomes" id="UP000479710"/>
    </source>
</evidence>
<sequence length="65" mass="6763">MELGARPAALGCVPVLHCLLPRHPGPACAAPPLDLARPPYAAPDQVCAPHSHACRVSRHITPTSP</sequence>
<accession>A0A6G1BMS6</accession>
<evidence type="ECO:0000313" key="1">
    <source>
        <dbReference type="EMBL" id="KAF0889186.1"/>
    </source>
</evidence>
<organism evidence="1 2">
    <name type="scientific">Oryza meyeriana var. granulata</name>
    <dbReference type="NCBI Taxonomy" id="110450"/>
    <lineage>
        <taxon>Eukaryota</taxon>
        <taxon>Viridiplantae</taxon>
        <taxon>Streptophyta</taxon>
        <taxon>Embryophyta</taxon>
        <taxon>Tracheophyta</taxon>
        <taxon>Spermatophyta</taxon>
        <taxon>Magnoliopsida</taxon>
        <taxon>Liliopsida</taxon>
        <taxon>Poales</taxon>
        <taxon>Poaceae</taxon>
        <taxon>BOP clade</taxon>
        <taxon>Oryzoideae</taxon>
        <taxon>Oryzeae</taxon>
        <taxon>Oryzinae</taxon>
        <taxon>Oryza</taxon>
        <taxon>Oryza meyeriana</taxon>
    </lineage>
</organism>
<protein>
    <submittedName>
        <fullName evidence="1">Uncharacterized protein</fullName>
    </submittedName>
</protein>
<dbReference type="EMBL" id="SPHZ02000012">
    <property type="protein sequence ID" value="KAF0889186.1"/>
    <property type="molecule type" value="Genomic_DNA"/>
</dbReference>
<comment type="caution">
    <text evidence="1">The sequence shown here is derived from an EMBL/GenBank/DDBJ whole genome shotgun (WGS) entry which is preliminary data.</text>
</comment>
<proteinExistence type="predicted"/>
<name>A0A6G1BMS6_9ORYZ</name>
<keyword evidence="2" id="KW-1185">Reference proteome</keyword>
<gene>
    <name evidence="1" type="ORF">E2562_022448</name>
</gene>
<dbReference type="AlphaFoldDB" id="A0A6G1BMS6"/>
<reference evidence="1 2" key="1">
    <citation type="submission" date="2019-11" db="EMBL/GenBank/DDBJ databases">
        <title>Whole genome sequence of Oryza granulata.</title>
        <authorList>
            <person name="Li W."/>
        </authorList>
    </citation>
    <scope>NUCLEOTIDE SEQUENCE [LARGE SCALE GENOMIC DNA]</scope>
    <source>
        <strain evidence="2">cv. Menghai</strain>
        <tissue evidence="1">Leaf</tissue>
    </source>
</reference>